<feature type="compositionally biased region" description="Gly residues" evidence="2">
    <location>
        <begin position="234"/>
        <end position="244"/>
    </location>
</feature>
<dbReference type="AlphaFoldDB" id="A0A8H8S8H1"/>
<name>A0A8H8S8H1_9HELO</name>
<organism evidence="5 6">
    <name type="scientific">Lachnellula occidentalis</name>
    <dbReference type="NCBI Taxonomy" id="215460"/>
    <lineage>
        <taxon>Eukaryota</taxon>
        <taxon>Fungi</taxon>
        <taxon>Dikarya</taxon>
        <taxon>Ascomycota</taxon>
        <taxon>Pezizomycotina</taxon>
        <taxon>Leotiomycetes</taxon>
        <taxon>Helotiales</taxon>
        <taxon>Lachnaceae</taxon>
        <taxon>Lachnellula</taxon>
    </lineage>
</organism>
<feature type="chain" id="PRO_5034761319" description="Yeast cell wall synthesis Kre9/Knh1-like N-terminal domain-containing protein" evidence="3">
    <location>
        <begin position="20"/>
        <end position="278"/>
    </location>
</feature>
<keyword evidence="6" id="KW-1185">Reference proteome</keyword>
<evidence type="ECO:0000256" key="3">
    <source>
        <dbReference type="SAM" id="SignalP"/>
    </source>
</evidence>
<evidence type="ECO:0000259" key="4">
    <source>
        <dbReference type="Pfam" id="PF10342"/>
    </source>
</evidence>
<feature type="signal peptide" evidence="3">
    <location>
        <begin position="1"/>
        <end position="19"/>
    </location>
</feature>
<feature type="domain" description="Yeast cell wall synthesis Kre9/Knh1-like N-terminal" evidence="4">
    <location>
        <begin position="34"/>
        <end position="123"/>
    </location>
</feature>
<protein>
    <recommendedName>
        <fullName evidence="4">Yeast cell wall synthesis Kre9/Knh1-like N-terminal domain-containing protein</fullName>
    </recommendedName>
</protein>
<dbReference type="PANTHER" id="PTHR40633:SF1">
    <property type="entry name" value="GPI ANCHORED SERINE-THREONINE RICH PROTEIN (AFU_ORTHOLOGUE AFUA_1G03630)"/>
    <property type="match status" value="1"/>
</dbReference>
<keyword evidence="1 3" id="KW-0732">Signal</keyword>
<accession>A0A8H8S8H1</accession>
<comment type="caution">
    <text evidence="5">The sequence shown here is derived from an EMBL/GenBank/DDBJ whole genome shotgun (WGS) entry which is preliminary data.</text>
</comment>
<evidence type="ECO:0000313" key="5">
    <source>
        <dbReference type="EMBL" id="TVY49104.1"/>
    </source>
</evidence>
<dbReference type="Proteomes" id="UP000443090">
    <property type="component" value="Unassembled WGS sequence"/>
</dbReference>
<dbReference type="InterPro" id="IPR018466">
    <property type="entry name" value="Kre9/Knh1-like_N"/>
</dbReference>
<evidence type="ECO:0000256" key="2">
    <source>
        <dbReference type="SAM" id="MobiDB-lite"/>
    </source>
</evidence>
<gene>
    <name evidence="5" type="ORF">LOCC1_G001169</name>
</gene>
<evidence type="ECO:0000313" key="6">
    <source>
        <dbReference type="Proteomes" id="UP000443090"/>
    </source>
</evidence>
<reference evidence="5 6" key="1">
    <citation type="submission" date="2018-05" db="EMBL/GenBank/DDBJ databases">
        <title>Genome sequencing and assembly of the regulated plant pathogen Lachnellula willkommii and related sister species for the development of diagnostic species identification markers.</title>
        <authorList>
            <person name="Giroux E."/>
            <person name="Bilodeau G."/>
        </authorList>
    </citation>
    <scope>NUCLEOTIDE SEQUENCE [LARGE SCALE GENOMIC DNA]</scope>
    <source>
        <strain evidence="5 6">CBS 160.35</strain>
    </source>
</reference>
<dbReference type="InterPro" id="IPR052982">
    <property type="entry name" value="SRP1/TIP1-like"/>
</dbReference>
<feature type="region of interest" description="Disordered" evidence="2">
    <location>
        <begin position="227"/>
        <end position="249"/>
    </location>
</feature>
<proteinExistence type="predicted"/>
<sequence length="278" mass="27334">MLFTQSLFALAAFTSAVLASDPTASFDPITSPSTKDQQVPAGSAFTITWQASTYTADSDTVSIVLMAGNDPATLVPGATIASVKNSLGSYTWTVPSSTAVTYGFRISLDSDATIFQYSFPFHISGGSAVSSVSSSAAVSSTSAIAGSSVTSSPAVSSQSSLAVAGASSLPYCAVASTSIIYVTASAYQTSTMTKVASATSVPALNTTLAAPTTYAWSNSTSVGATKTAPTVVGGSTGTPSGSGSGSTTTPPVMANAAGSNMAQGGFALVAGLVLALAL</sequence>
<dbReference type="PANTHER" id="PTHR40633">
    <property type="entry name" value="MATRIX PROTEIN, PUTATIVE (AFU_ORTHOLOGUE AFUA_8G05410)-RELATED"/>
    <property type="match status" value="1"/>
</dbReference>
<dbReference type="OrthoDB" id="2260257at2759"/>
<dbReference type="Pfam" id="PF10342">
    <property type="entry name" value="Kre9_KNH"/>
    <property type="match status" value="1"/>
</dbReference>
<dbReference type="EMBL" id="QGMI01000022">
    <property type="protein sequence ID" value="TVY49104.1"/>
    <property type="molecule type" value="Genomic_DNA"/>
</dbReference>
<evidence type="ECO:0000256" key="1">
    <source>
        <dbReference type="ARBA" id="ARBA00022729"/>
    </source>
</evidence>